<reference evidence="1 2" key="1">
    <citation type="submission" date="2023-12" db="EMBL/GenBank/DDBJ databases">
        <title>A high-quality genome assembly for Dillenia turbinata (Dilleniales).</title>
        <authorList>
            <person name="Chanderbali A."/>
        </authorList>
    </citation>
    <scope>NUCLEOTIDE SEQUENCE [LARGE SCALE GENOMIC DNA]</scope>
    <source>
        <strain evidence="1">LSX21</strain>
        <tissue evidence="1">Leaf</tissue>
    </source>
</reference>
<dbReference type="GO" id="GO:0043240">
    <property type="term" value="C:Fanconi anaemia nuclear complex"/>
    <property type="evidence" value="ECO:0007669"/>
    <property type="project" value="InterPro"/>
</dbReference>
<organism evidence="1 2">
    <name type="scientific">Dillenia turbinata</name>
    <dbReference type="NCBI Taxonomy" id="194707"/>
    <lineage>
        <taxon>Eukaryota</taxon>
        <taxon>Viridiplantae</taxon>
        <taxon>Streptophyta</taxon>
        <taxon>Embryophyta</taxon>
        <taxon>Tracheophyta</taxon>
        <taxon>Spermatophyta</taxon>
        <taxon>Magnoliopsida</taxon>
        <taxon>eudicotyledons</taxon>
        <taxon>Gunneridae</taxon>
        <taxon>Pentapetalae</taxon>
        <taxon>Dilleniales</taxon>
        <taxon>Dilleniaceae</taxon>
        <taxon>Dillenia</taxon>
    </lineage>
</organism>
<dbReference type="Proteomes" id="UP001370490">
    <property type="component" value="Unassembled WGS sequence"/>
</dbReference>
<evidence type="ECO:0000313" key="1">
    <source>
        <dbReference type="EMBL" id="KAK6941394.1"/>
    </source>
</evidence>
<evidence type="ECO:0008006" key="3">
    <source>
        <dbReference type="Google" id="ProtNLM"/>
    </source>
</evidence>
<evidence type="ECO:0000313" key="2">
    <source>
        <dbReference type="Proteomes" id="UP001370490"/>
    </source>
</evidence>
<comment type="caution">
    <text evidence="1">The sequence shown here is derived from an EMBL/GenBank/DDBJ whole genome shotgun (WGS) entry which is preliminary data.</text>
</comment>
<dbReference type="InterPro" id="IPR039685">
    <property type="entry name" value="FANCE"/>
</dbReference>
<accession>A0AAN8VW93</accession>
<dbReference type="GO" id="GO:0036297">
    <property type="term" value="P:interstrand cross-link repair"/>
    <property type="evidence" value="ECO:0007669"/>
    <property type="project" value="InterPro"/>
</dbReference>
<dbReference type="EMBL" id="JBAMMX010000004">
    <property type="protein sequence ID" value="KAK6941394.1"/>
    <property type="molecule type" value="Genomic_DNA"/>
</dbReference>
<dbReference type="PANTHER" id="PTHR32094">
    <property type="entry name" value="FANCONI ANEMIA GROUP E PROTEIN"/>
    <property type="match status" value="1"/>
</dbReference>
<sequence length="466" mass="52678">MEAWKPLLDIFLNSPTPESEVHSGSNNLLTLHQPLQALQQVHFSLLCGVQSLPNAVQSRILSFLTYEKQRFRPRDLSNLWVDFWVKKAAHNLLESLSERKYDWAFSLNLDSIKGRVDEEFEALPGWLKVEINSTSLLPWLPMSRDELNLRNLCSNFVEESDMLVDTEEEKEELNVVGGKIIESDCLSNAIPDSDTYKKADCLRTQILTFESVSKTVDLANMISELCLDRGKDSLTVLGLIEPWKADEETMTILISLLVSGREEELEWPGQVLCSIILPKLSVLEEPVSHRAAEYALLFSLILWREGINNHICDVLVRIIKECPHPAHASAFCQKVLCGEEEVKKLVCLPCHQSLLSTKLNVPSHGVHLTHDSVNHLVYQIQESDKRFSKSLRFGNFLLCFVANSKTLVPVGHLLHGFKSGTLVCKFSCGIEVQWRRGLLTGLYIGMDKEVAIEHRGHVMPLTVTET</sequence>
<name>A0AAN8VW93_9MAGN</name>
<dbReference type="AlphaFoldDB" id="A0AAN8VW93"/>
<feature type="non-terminal residue" evidence="1">
    <location>
        <position position="466"/>
    </location>
</feature>
<dbReference type="PANTHER" id="PTHR32094:SF5">
    <property type="entry name" value="FANCONI ANEMIA GROUP E PROTEIN"/>
    <property type="match status" value="1"/>
</dbReference>
<dbReference type="Gene3D" id="1.25.40.480">
    <property type="match status" value="1"/>
</dbReference>
<proteinExistence type="predicted"/>
<keyword evidence="2" id="KW-1185">Reference proteome</keyword>
<gene>
    <name evidence="1" type="ORF">RJ641_026771</name>
</gene>
<protein>
    <recommendedName>
        <fullName evidence="3">Fanconi Anaemia group E protein C-terminal domain-containing protein</fullName>
    </recommendedName>
</protein>